<keyword evidence="6" id="KW-1185">Reference proteome</keyword>
<dbReference type="PANTHER" id="PTHR12106">
    <property type="entry name" value="SORTILIN RELATED"/>
    <property type="match status" value="1"/>
</dbReference>
<organism evidence="5 6">
    <name type="scientific">Cloacibacterium normanense</name>
    <dbReference type="NCBI Taxonomy" id="237258"/>
    <lineage>
        <taxon>Bacteria</taxon>
        <taxon>Pseudomonadati</taxon>
        <taxon>Bacteroidota</taxon>
        <taxon>Flavobacteriia</taxon>
        <taxon>Flavobacteriales</taxon>
        <taxon>Weeksellaceae</taxon>
    </lineage>
</organism>
<evidence type="ECO:0000256" key="2">
    <source>
        <dbReference type="SAM" id="MobiDB-lite"/>
    </source>
</evidence>
<feature type="region of interest" description="Disordered" evidence="2">
    <location>
        <begin position="945"/>
        <end position="968"/>
    </location>
</feature>
<dbReference type="Proteomes" id="UP000095601">
    <property type="component" value="Unassembled WGS sequence"/>
</dbReference>
<evidence type="ECO:0000256" key="3">
    <source>
        <dbReference type="SAM" id="SignalP"/>
    </source>
</evidence>
<keyword evidence="1" id="KW-0677">Repeat</keyword>
<dbReference type="InterPro" id="IPR031778">
    <property type="entry name" value="Sortilin_N"/>
</dbReference>
<comment type="caution">
    <text evidence="5">The sequence shown here is derived from an EMBL/GenBank/DDBJ whole genome shotgun (WGS) entry which is preliminary data.</text>
</comment>
<accession>A0A1E5UFV6</accession>
<evidence type="ECO:0000313" key="6">
    <source>
        <dbReference type="Proteomes" id="UP000095601"/>
    </source>
</evidence>
<protein>
    <submittedName>
        <fullName evidence="5">BNR/Asp-box repeat family protein</fullName>
    </submittedName>
</protein>
<feature type="chain" id="PRO_5009187004" evidence="3">
    <location>
        <begin position="21"/>
        <end position="983"/>
    </location>
</feature>
<dbReference type="KEGG" id="cnr:EB819_05230"/>
<evidence type="ECO:0000313" key="5">
    <source>
        <dbReference type="EMBL" id="OEL11769.1"/>
    </source>
</evidence>
<dbReference type="OrthoDB" id="9757809at2"/>
<evidence type="ECO:0000256" key="1">
    <source>
        <dbReference type="ARBA" id="ARBA00022737"/>
    </source>
</evidence>
<gene>
    <name evidence="5" type="ORF">BHF72_1754</name>
</gene>
<dbReference type="InterPro" id="IPR050310">
    <property type="entry name" value="VPS10-sortilin"/>
</dbReference>
<proteinExistence type="predicted"/>
<dbReference type="PATRIC" id="fig|237258.4.peg.1708"/>
<dbReference type="RefSeq" id="WP_069797510.1">
    <property type="nucleotide sequence ID" value="NZ_CP034157.1"/>
</dbReference>
<sequence length="983" mass="111836">MNYHKILLSTAILAFSFHHAQNLKLNTTSPEERWKGYEQRKKLEENSILKNLEFRNVGPTTMSGRVTDIDANPENPTEFYVAFASGGLWYTQNNGTTFTPIFDREAVMTIGDIYVDWKTKTIFIGTGENNSSRSSYSGMGIYKSTDQGKTWQNLGLKDTHHIGRIVVNPENNNEIWVAAVGHLYSPNAERGVFKTNDGGKTWKKTLSADQNSGAIDLAINPQNPKEVYATLWYKERKAWKFVESGASSGIFKSNDGGESWQKISTKDSGFPADENVGRIGLSIFPKNPNIIYAIVDNQKTRPASTTKEEKTEKSLDKAKMQKITKEEFLALDDKTVNEYLDGERFPERYTSENLKKSLRENKITVKDIFNYTHNGNDDLFNIEIEGAEVYRSDDAGKSWKKTNEKNLDGLYYTYGYYFGQIWVSPTNPDKVIIAGVPILVSENGGKSFKSIDSPNVHADHHSIWFNPKNDNHFINGNDGGINISYDNGNSYIHCNSLPVSQFYSVDYDLEKPYNVYGGMQDNGVWFGPSSNKFDYKKGKFDNSDNFKFLLGGDGMQVRVDFRDNATLYTGFQFGNYFRINRKTNERKYLEVPREIGENPLRFNWEAPFQISRHNQDIVYFGSQSVYRSMDKGETWQKISGDLTRNTKQENVPYSTLSTIEESPKKFGLIYAGSDDGLVNVTKDGENSWQKIGDFPGFWVSMVQPSSFSESRVYLSLNAYREDDFRALLYISDDFGKTWKKIGEDLPSEPINVIREDHTNENLLYVGTDNGLYISLDRGKTFMSANNATLPNVAVHDLKVHHRDNELIVATHGRSIYIADVKKLQKLTPENLAKNLMVYDIESVNFKENWGKSYNNFTEIEKQNFPIEFYTKNAGNVIVKIINAQNETVKTINQTADKGFNTISYDLTVNASEKSKKADDGNVYITPGKYTVEISINGFTEKKSLEVKERPKSKSKRVTEVPQGTMSPGEFKKWRKEVGFKKQL</sequence>
<name>A0A1E5UFV6_9FLAO</name>
<dbReference type="EMBL" id="MKGI01000021">
    <property type="protein sequence ID" value="OEL11769.1"/>
    <property type="molecule type" value="Genomic_DNA"/>
</dbReference>
<dbReference type="Pfam" id="PF15902">
    <property type="entry name" value="Sortilin-Vps10"/>
    <property type="match status" value="2"/>
</dbReference>
<dbReference type="Gene3D" id="2.130.10.10">
    <property type="entry name" value="YVTN repeat-like/Quinoprotein amine dehydrogenase"/>
    <property type="match status" value="5"/>
</dbReference>
<dbReference type="SUPFAM" id="SSF50939">
    <property type="entry name" value="Sialidases"/>
    <property type="match status" value="2"/>
</dbReference>
<feature type="domain" description="Sortilin N-terminal" evidence="4">
    <location>
        <begin position="141"/>
        <end position="316"/>
    </location>
</feature>
<dbReference type="PANTHER" id="PTHR12106:SF27">
    <property type="entry name" value="SORTILIN-RELATED RECEPTOR"/>
    <property type="match status" value="1"/>
</dbReference>
<reference evidence="5 6" key="1">
    <citation type="submission" date="2016-09" db="EMBL/GenBank/DDBJ databases">
        <authorList>
            <person name="Capua I."/>
            <person name="De Benedictis P."/>
            <person name="Joannis T."/>
            <person name="Lombin L.H."/>
            <person name="Cattoli G."/>
        </authorList>
    </citation>
    <scope>NUCLEOTIDE SEQUENCE [LARGE SCALE GENOMIC DNA]</scope>
    <source>
        <strain evidence="5 6">NRS-1</strain>
    </source>
</reference>
<dbReference type="InterPro" id="IPR036278">
    <property type="entry name" value="Sialidase_sf"/>
</dbReference>
<dbReference type="Gene3D" id="2.60.40.4070">
    <property type="match status" value="1"/>
</dbReference>
<feature type="domain" description="Sortilin N-terminal" evidence="4">
    <location>
        <begin position="728"/>
        <end position="811"/>
    </location>
</feature>
<evidence type="ECO:0000259" key="4">
    <source>
        <dbReference type="Pfam" id="PF15902"/>
    </source>
</evidence>
<dbReference type="AlphaFoldDB" id="A0A1E5UFV6"/>
<feature type="signal peptide" evidence="3">
    <location>
        <begin position="1"/>
        <end position="20"/>
    </location>
</feature>
<dbReference type="CDD" id="cd15482">
    <property type="entry name" value="Sialidase_non-viral"/>
    <property type="match status" value="2"/>
</dbReference>
<dbReference type="STRING" id="237258.SAMN04489756_13011"/>
<keyword evidence="3" id="KW-0732">Signal</keyword>
<dbReference type="InterPro" id="IPR015943">
    <property type="entry name" value="WD40/YVTN_repeat-like_dom_sf"/>
</dbReference>